<name>A0A6A6QIQ6_9PEZI</name>
<organism evidence="4 5">
    <name type="scientific">Lophium mytilinum</name>
    <dbReference type="NCBI Taxonomy" id="390894"/>
    <lineage>
        <taxon>Eukaryota</taxon>
        <taxon>Fungi</taxon>
        <taxon>Dikarya</taxon>
        <taxon>Ascomycota</taxon>
        <taxon>Pezizomycotina</taxon>
        <taxon>Dothideomycetes</taxon>
        <taxon>Pleosporomycetidae</taxon>
        <taxon>Mytilinidiales</taxon>
        <taxon>Mytilinidiaceae</taxon>
        <taxon>Lophium</taxon>
    </lineage>
</organism>
<dbReference type="EMBL" id="MU004194">
    <property type="protein sequence ID" value="KAF2492295.1"/>
    <property type="molecule type" value="Genomic_DNA"/>
</dbReference>
<dbReference type="OrthoDB" id="408631at2759"/>
<evidence type="ECO:0000256" key="1">
    <source>
        <dbReference type="ARBA" id="ARBA00022801"/>
    </source>
</evidence>
<dbReference type="AlphaFoldDB" id="A0A6A6QIQ6"/>
<evidence type="ECO:0000259" key="3">
    <source>
        <dbReference type="Pfam" id="PF07859"/>
    </source>
</evidence>
<feature type="region of interest" description="Disordered" evidence="2">
    <location>
        <begin position="1"/>
        <end position="21"/>
    </location>
</feature>
<dbReference type="Proteomes" id="UP000799750">
    <property type="component" value="Unassembled WGS sequence"/>
</dbReference>
<dbReference type="PANTHER" id="PTHR48081:SF8">
    <property type="entry name" value="ALPHA_BETA HYDROLASE FOLD-3 DOMAIN-CONTAINING PROTEIN-RELATED"/>
    <property type="match status" value="1"/>
</dbReference>
<keyword evidence="5" id="KW-1185">Reference proteome</keyword>
<gene>
    <name evidence="4" type="ORF">BU16DRAFT_109138</name>
</gene>
<evidence type="ECO:0000313" key="4">
    <source>
        <dbReference type="EMBL" id="KAF2492295.1"/>
    </source>
</evidence>
<keyword evidence="1" id="KW-0378">Hydrolase</keyword>
<dbReference type="InterPro" id="IPR013094">
    <property type="entry name" value="AB_hydrolase_3"/>
</dbReference>
<dbReference type="Gene3D" id="3.40.50.1820">
    <property type="entry name" value="alpha/beta hydrolase"/>
    <property type="match status" value="1"/>
</dbReference>
<dbReference type="PANTHER" id="PTHR48081">
    <property type="entry name" value="AB HYDROLASE SUPERFAMILY PROTEIN C4A8.06C"/>
    <property type="match status" value="1"/>
</dbReference>
<feature type="domain" description="Alpha/beta hydrolase fold-3" evidence="3">
    <location>
        <begin position="111"/>
        <end position="325"/>
    </location>
</feature>
<dbReference type="GO" id="GO:0016787">
    <property type="term" value="F:hydrolase activity"/>
    <property type="evidence" value="ECO:0007669"/>
    <property type="project" value="UniProtKB-KW"/>
</dbReference>
<dbReference type="InterPro" id="IPR029058">
    <property type="entry name" value="AB_hydrolase_fold"/>
</dbReference>
<reference evidence="4" key="1">
    <citation type="journal article" date="2020" name="Stud. Mycol.">
        <title>101 Dothideomycetes genomes: a test case for predicting lifestyles and emergence of pathogens.</title>
        <authorList>
            <person name="Haridas S."/>
            <person name="Albert R."/>
            <person name="Binder M."/>
            <person name="Bloem J."/>
            <person name="Labutti K."/>
            <person name="Salamov A."/>
            <person name="Andreopoulos B."/>
            <person name="Baker S."/>
            <person name="Barry K."/>
            <person name="Bills G."/>
            <person name="Bluhm B."/>
            <person name="Cannon C."/>
            <person name="Castanera R."/>
            <person name="Culley D."/>
            <person name="Daum C."/>
            <person name="Ezra D."/>
            <person name="Gonzalez J."/>
            <person name="Henrissat B."/>
            <person name="Kuo A."/>
            <person name="Liang C."/>
            <person name="Lipzen A."/>
            <person name="Lutzoni F."/>
            <person name="Magnuson J."/>
            <person name="Mondo S."/>
            <person name="Nolan M."/>
            <person name="Ohm R."/>
            <person name="Pangilinan J."/>
            <person name="Park H.-J."/>
            <person name="Ramirez L."/>
            <person name="Alfaro M."/>
            <person name="Sun H."/>
            <person name="Tritt A."/>
            <person name="Yoshinaga Y."/>
            <person name="Zwiers L.-H."/>
            <person name="Turgeon B."/>
            <person name="Goodwin S."/>
            <person name="Spatafora J."/>
            <person name="Crous P."/>
            <person name="Grigoriev I."/>
        </authorList>
    </citation>
    <scope>NUCLEOTIDE SEQUENCE</scope>
    <source>
        <strain evidence="4">CBS 269.34</strain>
    </source>
</reference>
<accession>A0A6A6QIQ6</accession>
<evidence type="ECO:0000256" key="2">
    <source>
        <dbReference type="SAM" id="MobiDB-lite"/>
    </source>
</evidence>
<dbReference type="SUPFAM" id="SSF53474">
    <property type="entry name" value="alpha/beta-Hydrolases"/>
    <property type="match status" value="1"/>
</dbReference>
<evidence type="ECO:0000313" key="5">
    <source>
        <dbReference type="Proteomes" id="UP000799750"/>
    </source>
</evidence>
<dbReference type="InterPro" id="IPR050300">
    <property type="entry name" value="GDXG_lipolytic_enzyme"/>
</dbReference>
<proteinExistence type="predicted"/>
<dbReference type="Pfam" id="PF07859">
    <property type="entry name" value="Abhydrolase_3"/>
    <property type="match status" value="1"/>
</dbReference>
<protein>
    <recommendedName>
        <fullName evidence="3">Alpha/beta hydrolase fold-3 domain-containing protein</fullName>
    </recommendedName>
</protein>
<sequence>MARSETSSIHPKLPAGKMSTPAPTIYQPLHSSLLPKLDHEYVAFHNEHLAQIIPSESVPWDPASRFVASPLRFGAQEKVPVGSTRDIEKGDWQARVFTPEEKAKEGKWPCLLWFHGGGWVLGGLDSENAYLTRVCRDVSCVVVSINYRHAPEHPYPAAADDSLAGLQWIVSEEGSKELDIDVARIAVGGLSAGGGLAATVTMRAAFASPQIPLLFQLLICPVLDNTATADSPDSRWYSNRHAPFLTPSRMLNYRNHYFKNSADWANFDASPILASPEQLAGSPKTWISVAECDLLAKEAEDFGGLLKGQGVETEVVVYEGCTHSLLMLAGVMEKGRRLVSESCEALKEALHS</sequence>